<dbReference type="EMBL" id="MBTG01000036">
    <property type="protein sequence ID" value="OPH49989.1"/>
    <property type="molecule type" value="Genomic_DNA"/>
</dbReference>
<keyword evidence="2" id="KW-1185">Reference proteome</keyword>
<gene>
    <name evidence="1" type="ORF">BC351_36435</name>
</gene>
<proteinExistence type="predicted"/>
<comment type="caution">
    <text evidence="1">The sequence shown here is derived from an EMBL/GenBank/DDBJ whole genome shotgun (WGS) entry which is preliminary data.</text>
</comment>
<protein>
    <submittedName>
        <fullName evidence="1">Glycoside hydrolase family 65</fullName>
    </submittedName>
</protein>
<dbReference type="GO" id="GO:0005975">
    <property type="term" value="P:carbohydrate metabolic process"/>
    <property type="evidence" value="ECO:0007669"/>
    <property type="project" value="InterPro"/>
</dbReference>
<dbReference type="Proteomes" id="UP000190626">
    <property type="component" value="Unassembled WGS sequence"/>
</dbReference>
<dbReference type="AlphaFoldDB" id="A0A1V4HBF2"/>
<evidence type="ECO:0000313" key="2">
    <source>
        <dbReference type="Proteomes" id="UP000190626"/>
    </source>
</evidence>
<organism evidence="1 2">
    <name type="scientific">Paenibacillus ferrarius</name>
    <dbReference type="NCBI Taxonomy" id="1469647"/>
    <lineage>
        <taxon>Bacteria</taxon>
        <taxon>Bacillati</taxon>
        <taxon>Bacillota</taxon>
        <taxon>Bacilli</taxon>
        <taxon>Bacillales</taxon>
        <taxon>Paenibacillaceae</taxon>
        <taxon>Paenibacillus</taxon>
    </lineage>
</organism>
<sequence length="691" mass="78295">MDRINREELVRRHNPVVRSFDKFSSLTVGNGNYAFTVDATGLQTFPEIYENGGVALGHLSNWGWHTSPNPMGYEVEKFPKTYYSTFSGREIGFPYMPREETSEEYKWLRMNPHRLHLGAVKFLLTLPTAEPARPENLQEIEQALDLWTGVISSRFSLSGEMVTVLTCCHPDEDMLAIRVRSKLLVSGQLKLAMRFPYGSASFGGSGAVWDRPEAHQTEIAASTDHSVRLRRTLDEDAYFVTAEWSNGALERDASDPHHFVLTSDIDEAELVIRYSKDEQATPLPEFEDVLSQSHNYWRAFWNSGGAVELAGSQDSRAHELERRIVLSQYLTAVQSSGSLPPQETGLTMNSWAGKFHLEMHWWHSVHFALWNRPELLENNLGWYGEILPKAQGLAQSQGYEGARWPKCVTEEGINAPCFIEPFLIWQQPHPIYFAELLYTVRNDRDTLERYQDIVFLSADFMASYAEWDDVRNRYVLGPPLAPAQEIYDHAVTMNPTFELAYWAFGLSTANRWRERLGLSRVDKWDHVLEHLSPLPVSDGLYVAAETAPDTFSGMTGIDDHPTMLAPLGILPGLMTDTETMRRTLKEVVRVWHWEDTWGWDYPMMAMTAARLGEGELAVDLLLIDQKKNTYLPNGHNFQTSRLPIYLPGNGGLLTAVAMMAGGWLGGPDTTTPGFPQDGTWTVRCEGIHKML</sequence>
<dbReference type="InterPro" id="IPR008928">
    <property type="entry name" value="6-hairpin_glycosidase_sf"/>
</dbReference>
<dbReference type="STRING" id="1469647.BC351_36435"/>
<dbReference type="OrthoDB" id="127395at2"/>
<keyword evidence="1" id="KW-0378">Hydrolase</keyword>
<reference evidence="2" key="1">
    <citation type="submission" date="2016-07" db="EMBL/GenBank/DDBJ databases">
        <authorList>
            <person name="Florea S."/>
            <person name="Webb J.S."/>
            <person name="Jaromczyk J."/>
            <person name="Schardl C.L."/>
        </authorList>
    </citation>
    <scope>NUCLEOTIDE SEQUENCE [LARGE SCALE GENOMIC DNA]</scope>
    <source>
        <strain evidence="2">CY1</strain>
    </source>
</reference>
<name>A0A1V4HBF2_9BACL</name>
<dbReference type="Gene3D" id="1.50.10.10">
    <property type="match status" value="1"/>
</dbReference>
<dbReference type="SUPFAM" id="SSF48208">
    <property type="entry name" value="Six-hairpin glycosidases"/>
    <property type="match status" value="1"/>
</dbReference>
<evidence type="ECO:0000313" key="1">
    <source>
        <dbReference type="EMBL" id="OPH49989.1"/>
    </source>
</evidence>
<dbReference type="GO" id="GO:0016787">
    <property type="term" value="F:hydrolase activity"/>
    <property type="evidence" value="ECO:0007669"/>
    <property type="project" value="UniProtKB-KW"/>
</dbReference>
<dbReference type="InterPro" id="IPR012341">
    <property type="entry name" value="6hp_glycosidase-like_sf"/>
</dbReference>
<dbReference type="RefSeq" id="WP_079418110.1">
    <property type="nucleotide sequence ID" value="NZ_MBTG01000036.1"/>
</dbReference>
<accession>A0A1V4HBF2</accession>